<name>A0A8S1V701_PAROT</name>
<dbReference type="Proteomes" id="UP000683925">
    <property type="component" value="Unassembled WGS sequence"/>
</dbReference>
<reference evidence="1" key="1">
    <citation type="submission" date="2021-01" db="EMBL/GenBank/DDBJ databases">
        <authorList>
            <consortium name="Genoscope - CEA"/>
            <person name="William W."/>
        </authorList>
    </citation>
    <scope>NUCLEOTIDE SEQUENCE</scope>
</reference>
<evidence type="ECO:0000313" key="2">
    <source>
        <dbReference type="Proteomes" id="UP000683925"/>
    </source>
</evidence>
<organism evidence="1 2">
    <name type="scientific">Paramecium octaurelia</name>
    <dbReference type="NCBI Taxonomy" id="43137"/>
    <lineage>
        <taxon>Eukaryota</taxon>
        <taxon>Sar</taxon>
        <taxon>Alveolata</taxon>
        <taxon>Ciliophora</taxon>
        <taxon>Intramacronucleata</taxon>
        <taxon>Oligohymenophorea</taxon>
        <taxon>Peniculida</taxon>
        <taxon>Parameciidae</taxon>
        <taxon>Paramecium</taxon>
    </lineage>
</organism>
<evidence type="ECO:0000313" key="1">
    <source>
        <dbReference type="EMBL" id="CAD8173160.1"/>
    </source>
</evidence>
<gene>
    <name evidence="1" type="ORF">POCTA_138.1.T0610173</name>
</gene>
<dbReference type="EMBL" id="CAJJDP010000060">
    <property type="protein sequence ID" value="CAD8173160.1"/>
    <property type="molecule type" value="Genomic_DNA"/>
</dbReference>
<accession>A0A8S1V701</accession>
<keyword evidence="2" id="KW-1185">Reference proteome</keyword>
<sequence length="119" mass="14241">MFVFEMKRKQNNMADLNQKKYLTIQLKFEREYIQQLNTLWGGNEDLKCQINLKINKFLICFTSINSILSFCYQVKQQTQIQKYDHIDYQVELSPLLLPTLYYILQIVKMYLLVGSIDSL</sequence>
<proteinExistence type="predicted"/>
<protein>
    <submittedName>
        <fullName evidence="1">Uncharacterized protein</fullName>
    </submittedName>
</protein>
<comment type="caution">
    <text evidence="1">The sequence shown here is derived from an EMBL/GenBank/DDBJ whole genome shotgun (WGS) entry which is preliminary data.</text>
</comment>
<dbReference type="AlphaFoldDB" id="A0A8S1V701"/>